<keyword evidence="1" id="KW-0862">Zinc</keyword>
<dbReference type="GO" id="GO:0008270">
    <property type="term" value="F:zinc ion binding"/>
    <property type="evidence" value="ECO:0007669"/>
    <property type="project" value="UniProtKB-KW"/>
</dbReference>
<dbReference type="InterPro" id="IPR013087">
    <property type="entry name" value="Znf_C2H2_type"/>
</dbReference>
<evidence type="ECO:0000256" key="2">
    <source>
        <dbReference type="SAM" id="MobiDB-lite"/>
    </source>
</evidence>
<dbReference type="EMBL" id="NESQ01000032">
    <property type="protein sequence ID" value="PUU82233.1"/>
    <property type="molecule type" value="Genomic_DNA"/>
</dbReference>
<evidence type="ECO:0000256" key="1">
    <source>
        <dbReference type="PROSITE-ProRule" id="PRU00042"/>
    </source>
</evidence>
<dbReference type="Proteomes" id="UP000244722">
    <property type="component" value="Unassembled WGS sequence"/>
</dbReference>
<feature type="compositionally biased region" description="Polar residues" evidence="2">
    <location>
        <begin position="69"/>
        <end position="96"/>
    </location>
</feature>
<reference evidence="4 5" key="1">
    <citation type="submission" date="2017-04" db="EMBL/GenBank/DDBJ databases">
        <title>Draft genome sequence of Tuber borchii Vittad., a whitish edible truffle.</title>
        <authorList>
            <consortium name="DOE Joint Genome Institute"/>
            <person name="Murat C."/>
            <person name="Kuo A."/>
            <person name="Barry K.W."/>
            <person name="Clum A."/>
            <person name="Dockter R.B."/>
            <person name="Fauchery L."/>
            <person name="Iotti M."/>
            <person name="Kohler A."/>
            <person name="Labutti K."/>
            <person name="Lindquist E.A."/>
            <person name="Lipzen A."/>
            <person name="Ohm R.A."/>
            <person name="Wang M."/>
            <person name="Grigoriev I.V."/>
            <person name="Zambonelli A."/>
            <person name="Martin F.M."/>
        </authorList>
    </citation>
    <scope>NUCLEOTIDE SEQUENCE [LARGE SCALE GENOMIC DNA]</scope>
    <source>
        <strain evidence="4 5">Tbo3840</strain>
    </source>
</reference>
<accession>A0A2T7A3A6</accession>
<dbReference type="OrthoDB" id="5428132at2759"/>
<dbReference type="STRING" id="42251.A0A2T7A3A6"/>
<comment type="caution">
    <text evidence="4">The sequence shown here is derived from an EMBL/GenBank/DDBJ whole genome shotgun (WGS) entry which is preliminary data.</text>
</comment>
<feature type="compositionally biased region" description="Low complexity" evidence="2">
    <location>
        <begin position="125"/>
        <end position="137"/>
    </location>
</feature>
<evidence type="ECO:0000313" key="5">
    <source>
        <dbReference type="Proteomes" id="UP000244722"/>
    </source>
</evidence>
<feature type="compositionally biased region" description="Polar residues" evidence="2">
    <location>
        <begin position="152"/>
        <end position="165"/>
    </location>
</feature>
<feature type="region of interest" description="Disordered" evidence="2">
    <location>
        <begin position="331"/>
        <end position="395"/>
    </location>
</feature>
<sequence>MNHQSASMPDHRILRSQGMPLSTQHDSPWEHVPPSQHPHLATQARPEKGVFLSRAKSLELPTQGDLHGQLNSSESTSPMSAYSSESIHSQGYESGNSPPPSTREWEYPNRESSSWPPISSLAPRGTSAGATSPSSAGNFTETSSNKEDFSETVRSNGSPQYSGTPEQDDPGAAELGRGLVSQGNSISHRPRPFSRKSKAGNQHTVTPSAAGPEGGFICKFEEGSSACGQSFKLPSDIRAHLIEKHMAFSPFQCENCKRVYTRKSLYTRHLKDVDHTGSQQKRGPCRECPNRKMDADNAFYIRKETYAALWAIQTVQEQVDRAVSIIKRHNGALPSRRRRTQNQNETEPSEMRLLTLGSSPPFENRTQVSAERLPPQQSPPYAQPYASSLPRTQGASDYFPQRVASAYATPTETGSTMRRSPLVDPSPYPPASYQGPQETPIMPQGYMDTGPGQPLYGPNSVYARGYMESLGQSDNIDPNVLQHVTPASHRTVWEGGRQDYPTWPAVRTGEHRQQVLYSNQEFKEDNYHYQSLGHTERRIATQCV</sequence>
<evidence type="ECO:0000259" key="3">
    <source>
        <dbReference type="PROSITE" id="PS50157"/>
    </source>
</evidence>
<keyword evidence="1" id="KW-0863">Zinc-finger</keyword>
<dbReference type="Pfam" id="PF00096">
    <property type="entry name" value="zf-C2H2"/>
    <property type="match status" value="1"/>
</dbReference>
<gene>
    <name evidence="4" type="ORF">B9Z19DRAFT_1075563</name>
</gene>
<dbReference type="PROSITE" id="PS50157">
    <property type="entry name" value="ZINC_FINGER_C2H2_2"/>
    <property type="match status" value="2"/>
</dbReference>
<dbReference type="PROSITE" id="PS00028">
    <property type="entry name" value="ZINC_FINGER_C2H2_1"/>
    <property type="match status" value="1"/>
</dbReference>
<feature type="compositionally biased region" description="Basic residues" evidence="2">
    <location>
        <begin position="188"/>
        <end position="198"/>
    </location>
</feature>
<evidence type="ECO:0000313" key="4">
    <source>
        <dbReference type="EMBL" id="PUU82233.1"/>
    </source>
</evidence>
<feature type="region of interest" description="Disordered" evidence="2">
    <location>
        <begin position="410"/>
        <end position="437"/>
    </location>
</feature>
<feature type="compositionally biased region" description="Basic residues" evidence="2">
    <location>
        <begin position="331"/>
        <end position="340"/>
    </location>
</feature>
<dbReference type="SUPFAM" id="SSF57667">
    <property type="entry name" value="beta-beta-alpha zinc fingers"/>
    <property type="match status" value="1"/>
</dbReference>
<proteinExistence type="predicted"/>
<feature type="domain" description="C2H2-type" evidence="3">
    <location>
        <begin position="251"/>
        <end position="280"/>
    </location>
</feature>
<feature type="domain" description="C2H2-type" evidence="3">
    <location>
        <begin position="216"/>
        <end position="250"/>
    </location>
</feature>
<name>A0A2T7A3A6_TUBBO</name>
<protein>
    <recommendedName>
        <fullName evidence="3">C2H2-type domain-containing protein</fullName>
    </recommendedName>
</protein>
<dbReference type="InterPro" id="IPR036236">
    <property type="entry name" value="Znf_C2H2_sf"/>
</dbReference>
<dbReference type="Gene3D" id="3.30.160.60">
    <property type="entry name" value="Classic Zinc Finger"/>
    <property type="match status" value="1"/>
</dbReference>
<keyword evidence="1" id="KW-0479">Metal-binding</keyword>
<organism evidence="4 5">
    <name type="scientific">Tuber borchii</name>
    <name type="common">White truffle</name>
    <dbReference type="NCBI Taxonomy" id="42251"/>
    <lineage>
        <taxon>Eukaryota</taxon>
        <taxon>Fungi</taxon>
        <taxon>Dikarya</taxon>
        <taxon>Ascomycota</taxon>
        <taxon>Pezizomycotina</taxon>
        <taxon>Pezizomycetes</taxon>
        <taxon>Pezizales</taxon>
        <taxon>Tuberaceae</taxon>
        <taxon>Tuber</taxon>
    </lineage>
</organism>
<feature type="region of interest" description="Disordered" evidence="2">
    <location>
        <begin position="19"/>
        <end position="213"/>
    </location>
</feature>
<dbReference type="SMART" id="SM00355">
    <property type="entry name" value="ZnF_C2H2"/>
    <property type="match status" value="2"/>
</dbReference>
<keyword evidence="5" id="KW-1185">Reference proteome</keyword>
<dbReference type="AlphaFoldDB" id="A0A2T7A3A6"/>